<keyword evidence="13" id="KW-0449">Lipoprotein</keyword>
<evidence type="ECO:0000256" key="13">
    <source>
        <dbReference type="ARBA" id="ARBA00023288"/>
    </source>
</evidence>
<feature type="non-terminal residue" evidence="14">
    <location>
        <position position="1"/>
    </location>
</feature>
<evidence type="ECO:0000256" key="8">
    <source>
        <dbReference type="ARBA" id="ARBA00022989"/>
    </source>
</evidence>
<accession>A0A8T0AYI1</accession>
<keyword evidence="10" id="KW-0564">Palmitate</keyword>
<keyword evidence="4" id="KW-1032">Host cell membrane</keyword>
<evidence type="ECO:0000256" key="7">
    <source>
        <dbReference type="ARBA" id="ARBA00022870"/>
    </source>
</evidence>
<evidence type="ECO:0000313" key="15">
    <source>
        <dbReference type="Proteomes" id="UP000606274"/>
    </source>
</evidence>
<keyword evidence="12" id="KW-0325">Glycoprotein</keyword>
<evidence type="ECO:0000256" key="3">
    <source>
        <dbReference type="ARBA" id="ARBA00004563"/>
    </source>
</evidence>
<evidence type="ECO:0000256" key="2">
    <source>
        <dbReference type="ARBA" id="ARBA00004531"/>
    </source>
</evidence>
<evidence type="ECO:0000313" key="14">
    <source>
        <dbReference type="EMBL" id="KAF7698747.1"/>
    </source>
</evidence>
<evidence type="ECO:0000256" key="4">
    <source>
        <dbReference type="ARBA" id="ARBA00022511"/>
    </source>
</evidence>
<dbReference type="Proteomes" id="UP000606274">
    <property type="component" value="Unassembled WGS sequence"/>
</dbReference>
<dbReference type="Pfam" id="PF00429">
    <property type="entry name" value="TLV_coat"/>
    <property type="match status" value="1"/>
</dbReference>
<evidence type="ECO:0008006" key="16">
    <source>
        <dbReference type="Google" id="ProtNLM"/>
    </source>
</evidence>
<proteinExistence type="predicted"/>
<feature type="non-terminal residue" evidence="14">
    <location>
        <position position="114"/>
    </location>
</feature>
<dbReference type="InterPro" id="IPR018154">
    <property type="entry name" value="TLV/ENV_coat_polyprotein"/>
</dbReference>
<keyword evidence="5" id="KW-0945">Host-virus interaction</keyword>
<protein>
    <recommendedName>
        <fullName evidence="16">ERVV2 protein</fullName>
    </recommendedName>
</protein>
<dbReference type="EMBL" id="JABFDY010000013">
    <property type="protein sequence ID" value="KAF7698747.1"/>
    <property type="molecule type" value="Genomic_DNA"/>
</dbReference>
<gene>
    <name evidence="14" type="ORF">HF521_003489</name>
</gene>
<dbReference type="PANTHER" id="PTHR10424">
    <property type="entry name" value="VIRAL ENVELOPE PROTEIN"/>
    <property type="match status" value="1"/>
</dbReference>
<evidence type="ECO:0000256" key="6">
    <source>
        <dbReference type="ARBA" id="ARBA00022692"/>
    </source>
</evidence>
<evidence type="ECO:0000256" key="10">
    <source>
        <dbReference type="ARBA" id="ARBA00023139"/>
    </source>
</evidence>
<keyword evidence="7" id="KW-1043">Host membrane</keyword>
<keyword evidence="15" id="KW-1185">Reference proteome</keyword>
<dbReference type="Gene3D" id="1.10.287.210">
    <property type="match status" value="1"/>
</dbReference>
<keyword evidence="9" id="KW-0472">Membrane</keyword>
<evidence type="ECO:0000256" key="1">
    <source>
        <dbReference type="ARBA" id="ARBA00004402"/>
    </source>
</evidence>
<evidence type="ECO:0000256" key="5">
    <source>
        <dbReference type="ARBA" id="ARBA00022581"/>
    </source>
</evidence>
<dbReference type="PANTHER" id="PTHR10424:SF81">
    <property type="entry name" value="ERVV2 PROTEIN"/>
    <property type="match status" value="1"/>
</dbReference>
<keyword evidence="8" id="KW-1133">Transmembrane helix</keyword>
<comment type="subcellular location">
    <subcellularLocation>
        <location evidence="1">Host cell membrane</location>
        <topology evidence="1">Single-pass type I membrane protein</topology>
    </subcellularLocation>
    <subcellularLocation>
        <location evidence="2">Host endomembrane system</location>
        <topology evidence="2">Peripheral membrane protein</topology>
    </subcellularLocation>
    <subcellularLocation>
        <location evidence="3">Virion membrane</location>
        <topology evidence="3">Single-pass type I membrane protein</topology>
    </subcellularLocation>
</comment>
<keyword evidence="6" id="KW-0812">Transmembrane</keyword>
<name>A0A8T0AYI1_SILME</name>
<comment type="caution">
    <text evidence="14">The sequence shown here is derived from an EMBL/GenBank/DDBJ whole genome shotgun (WGS) entry which is preliminary data.</text>
</comment>
<dbReference type="AlphaFoldDB" id="A0A8T0AYI1"/>
<organism evidence="14 15">
    <name type="scientific">Silurus meridionalis</name>
    <name type="common">Southern catfish</name>
    <name type="synonym">Silurus soldatovi meridionalis</name>
    <dbReference type="NCBI Taxonomy" id="175797"/>
    <lineage>
        <taxon>Eukaryota</taxon>
        <taxon>Metazoa</taxon>
        <taxon>Chordata</taxon>
        <taxon>Craniata</taxon>
        <taxon>Vertebrata</taxon>
        <taxon>Euteleostomi</taxon>
        <taxon>Actinopterygii</taxon>
        <taxon>Neopterygii</taxon>
        <taxon>Teleostei</taxon>
        <taxon>Ostariophysi</taxon>
        <taxon>Siluriformes</taxon>
        <taxon>Siluridae</taxon>
        <taxon>Silurus</taxon>
    </lineage>
</organism>
<evidence type="ECO:0000256" key="11">
    <source>
        <dbReference type="ARBA" id="ARBA00023157"/>
    </source>
</evidence>
<sequence>ALFPQFGVTELWNQIEVTHYRLATFVNETIRAIEGVKTELTAIRLTAVQNRMALDMLLAARGGVCAIIGDSCCTYIPAEDDEHGQISTAVAQMKKTAEAIKEDEKGDKTGWGFW</sequence>
<keyword evidence="11" id="KW-1015">Disulfide bond</keyword>
<evidence type="ECO:0000256" key="9">
    <source>
        <dbReference type="ARBA" id="ARBA00023136"/>
    </source>
</evidence>
<evidence type="ECO:0000256" key="12">
    <source>
        <dbReference type="ARBA" id="ARBA00023180"/>
    </source>
</evidence>
<dbReference type="SUPFAM" id="SSF58069">
    <property type="entry name" value="Virus ectodomain"/>
    <property type="match status" value="1"/>
</dbReference>
<reference evidence="14" key="1">
    <citation type="submission" date="2020-08" db="EMBL/GenBank/DDBJ databases">
        <title>Chromosome-level assembly of Southern catfish (Silurus meridionalis) provides insights into visual adaptation to the nocturnal and benthic lifestyles.</title>
        <authorList>
            <person name="Zhang Y."/>
            <person name="Wang D."/>
            <person name="Peng Z."/>
        </authorList>
    </citation>
    <scope>NUCLEOTIDE SEQUENCE</scope>
    <source>
        <strain evidence="14">SWU-2019-XX</strain>
        <tissue evidence="14">Muscle</tissue>
    </source>
</reference>